<dbReference type="SUPFAM" id="SSF111342">
    <property type="entry name" value="CbiD-like"/>
    <property type="match status" value="1"/>
</dbReference>
<gene>
    <name evidence="5" type="primary">cbiD</name>
    <name evidence="6" type="ORF">GM658_18070</name>
</gene>
<keyword evidence="2 5" id="KW-0489">Methyltransferase</keyword>
<dbReference type="InterPro" id="IPR002748">
    <property type="entry name" value="CbiD"/>
</dbReference>
<dbReference type="AlphaFoldDB" id="A0A6L6QJ76"/>
<proteinExistence type="inferred from homology"/>
<sequence length="403" mass="42018">MKEKAAAERGTRTGFTTGACAAAAARAAVIGMATGQVPGEIESLLPNGSRVRFAVQDGRCDAQSAHAMVVKFAGDDPDCTDGAHLTVDLRLLPGQAGEVSYVAGDGVGTVTMPGLGLEVGGPAINPVPRRNIADNLREAAPTLLQVHGVEVTISVPDGQVMAKKTTNARLGILGGISILGTTGIVKPYSTAAWRASVVQGVQVAATTGHEVVALTTGGRTETFAIATMRAERPELPSACFVQMGDFLRYALDEAASQRIGLVVLAVMVGKLTKIAQGETITHANRSEVDTDLVAEVARRIGAAPEDCAAIAAAETARFGAELMVERGLGDAFHRALAQAAIDTLTAPERYGRAFQLRVLVCDFSGNQVADVWSDPALPQEREAAARRIGIDHILDIEPEPSPE</sequence>
<evidence type="ECO:0000256" key="4">
    <source>
        <dbReference type="ARBA" id="ARBA00022691"/>
    </source>
</evidence>
<comment type="caution">
    <text evidence="6">The sequence shown here is derived from an EMBL/GenBank/DDBJ whole genome shotgun (WGS) entry which is preliminary data.</text>
</comment>
<dbReference type="GO" id="GO:0019251">
    <property type="term" value="P:anaerobic cobalamin biosynthetic process"/>
    <property type="evidence" value="ECO:0007669"/>
    <property type="project" value="UniProtKB-UniRule"/>
</dbReference>
<accession>A0A6L6QJ76</accession>
<dbReference type="EC" id="2.1.1.195" evidence="5"/>
<dbReference type="NCBIfam" id="TIGR00312">
    <property type="entry name" value="cbiD"/>
    <property type="match status" value="1"/>
</dbReference>
<dbReference type="UniPathway" id="UPA00148">
    <property type="reaction ID" value="UER00227"/>
</dbReference>
<keyword evidence="3 5" id="KW-0808">Transferase</keyword>
<comment type="similarity">
    <text evidence="5">Belongs to the CbiD family.</text>
</comment>
<dbReference type="HAMAP" id="MF_00787">
    <property type="entry name" value="CbiD"/>
    <property type="match status" value="1"/>
</dbReference>
<dbReference type="GO" id="GO:0008168">
    <property type="term" value="F:methyltransferase activity"/>
    <property type="evidence" value="ECO:0007669"/>
    <property type="project" value="UniProtKB-UniRule"/>
</dbReference>
<evidence type="ECO:0000256" key="3">
    <source>
        <dbReference type="ARBA" id="ARBA00022679"/>
    </source>
</evidence>
<keyword evidence="7" id="KW-1185">Reference proteome</keyword>
<dbReference type="PANTHER" id="PTHR35863">
    <property type="entry name" value="COBALT-PRECORRIN-5B C(1)-METHYLTRANSFERASE"/>
    <property type="match status" value="1"/>
</dbReference>
<dbReference type="Gene3D" id="3.30.2110.10">
    <property type="entry name" value="CbiD-like"/>
    <property type="match status" value="1"/>
</dbReference>
<dbReference type="NCBIfam" id="NF000849">
    <property type="entry name" value="PRK00075.1-1"/>
    <property type="match status" value="1"/>
</dbReference>
<keyword evidence="4 5" id="KW-0949">S-adenosyl-L-methionine</keyword>
<dbReference type="RefSeq" id="WP_170298866.1">
    <property type="nucleotide sequence ID" value="NZ_WNKX01000014.1"/>
</dbReference>
<evidence type="ECO:0000256" key="2">
    <source>
        <dbReference type="ARBA" id="ARBA00022603"/>
    </source>
</evidence>
<protein>
    <recommendedName>
        <fullName evidence="5">Cobalt-precorrin-5B C(1)-methyltransferase</fullName>
        <ecNumber evidence="5">2.1.1.195</ecNumber>
    </recommendedName>
    <alternativeName>
        <fullName evidence="5">Cobalt-precorrin-6A synthase</fullName>
    </alternativeName>
</protein>
<dbReference type="EMBL" id="WNKX01000014">
    <property type="protein sequence ID" value="MTW12518.1"/>
    <property type="molecule type" value="Genomic_DNA"/>
</dbReference>
<reference evidence="6 7" key="1">
    <citation type="submission" date="2019-11" db="EMBL/GenBank/DDBJ databases">
        <title>Type strains purchased from KCTC, JCM and DSMZ.</title>
        <authorList>
            <person name="Lu H."/>
        </authorList>
    </citation>
    <scope>NUCLEOTIDE SEQUENCE [LARGE SCALE GENOMIC DNA]</scope>
    <source>
        <strain evidence="6 7">JCM 31587</strain>
    </source>
</reference>
<organism evidence="6 7">
    <name type="scientific">Massilia eburnea</name>
    <dbReference type="NCBI Taxonomy" id="1776165"/>
    <lineage>
        <taxon>Bacteria</taxon>
        <taxon>Pseudomonadati</taxon>
        <taxon>Pseudomonadota</taxon>
        <taxon>Betaproteobacteria</taxon>
        <taxon>Burkholderiales</taxon>
        <taxon>Oxalobacteraceae</taxon>
        <taxon>Telluria group</taxon>
        <taxon>Massilia</taxon>
    </lineage>
</organism>
<name>A0A6L6QJ76_9BURK</name>
<evidence type="ECO:0000256" key="1">
    <source>
        <dbReference type="ARBA" id="ARBA00022573"/>
    </source>
</evidence>
<dbReference type="PANTHER" id="PTHR35863:SF1">
    <property type="entry name" value="COBALT-PRECORRIN-5B C(1)-METHYLTRANSFERASE"/>
    <property type="match status" value="1"/>
</dbReference>
<evidence type="ECO:0000313" key="7">
    <source>
        <dbReference type="Proteomes" id="UP000472320"/>
    </source>
</evidence>
<dbReference type="InterPro" id="IPR036074">
    <property type="entry name" value="CbiD_sf"/>
</dbReference>
<evidence type="ECO:0000256" key="5">
    <source>
        <dbReference type="HAMAP-Rule" id="MF_00787"/>
    </source>
</evidence>
<dbReference type="PIRSF" id="PIRSF026782">
    <property type="entry name" value="CbiD"/>
    <property type="match status" value="1"/>
</dbReference>
<comment type="pathway">
    <text evidence="5">Cofactor biosynthesis; adenosylcobalamin biosynthesis; cob(II)yrinate a,c-diamide from sirohydrochlorin (anaerobic route): step 6/10.</text>
</comment>
<comment type="function">
    <text evidence="5">Catalyzes the methylation of C-1 in cobalt-precorrin-5B to form cobalt-precorrin-6A.</text>
</comment>
<dbReference type="GO" id="GO:0032259">
    <property type="term" value="P:methylation"/>
    <property type="evidence" value="ECO:0007669"/>
    <property type="project" value="UniProtKB-KW"/>
</dbReference>
<evidence type="ECO:0000313" key="6">
    <source>
        <dbReference type="EMBL" id="MTW12518.1"/>
    </source>
</evidence>
<dbReference type="Pfam" id="PF01888">
    <property type="entry name" value="CbiD"/>
    <property type="match status" value="1"/>
</dbReference>
<dbReference type="Proteomes" id="UP000472320">
    <property type="component" value="Unassembled WGS sequence"/>
</dbReference>
<comment type="catalytic activity">
    <reaction evidence="5">
        <text>Co-precorrin-5B + S-adenosyl-L-methionine = Co-precorrin-6A + S-adenosyl-L-homocysteine</text>
        <dbReference type="Rhea" id="RHEA:26285"/>
        <dbReference type="ChEBI" id="CHEBI:57856"/>
        <dbReference type="ChEBI" id="CHEBI:59789"/>
        <dbReference type="ChEBI" id="CHEBI:60063"/>
        <dbReference type="ChEBI" id="CHEBI:60064"/>
        <dbReference type="EC" id="2.1.1.195"/>
    </reaction>
</comment>
<keyword evidence="1 5" id="KW-0169">Cobalamin biosynthesis</keyword>